<accession>A0A1M5L8U8</accession>
<dbReference type="RefSeq" id="WP_073089718.1">
    <property type="nucleotide sequence ID" value="NZ_FQWY01000007.1"/>
</dbReference>
<proteinExistence type="predicted"/>
<dbReference type="EMBL" id="FQWY01000007">
    <property type="protein sequence ID" value="SHG60843.1"/>
    <property type="molecule type" value="Genomic_DNA"/>
</dbReference>
<dbReference type="Proteomes" id="UP000242329">
    <property type="component" value="Unassembled WGS sequence"/>
</dbReference>
<reference evidence="2" key="1">
    <citation type="submission" date="2016-11" db="EMBL/GenBank/DDBJ databases">
        <authorList>
            <person name="Varghese N."/>
            <person name="Submissions S."/>
        </authorList>
    </citation>
    <scope>NUCLEOTIDE SEQUENCE [LARGE SCALE GENOMIC DNA]</scope>
    <source>
        <strain evidence="2">DSM 11003</strain>
    </source>
</reference>
<organism evidence="1 2">
    <name type="scientific">Thermosyntropha lipolytica DSM 11003</name>
    <dbReference type="NCBI Taxonomy" id="1123382"/>
    <lineage>
        <taxon>Bacteria</taxon>
        <taxon>Bacillati</taxon>
        <taxon>Bacillota</taxon>
        <taxon>Clostridia</taxon>
        <taxon>Eubacteriales</taxon>
        <taxon>Syntrophomonadaceae</taxon>
        <taxon>Thermosyntropha</taxon>
    </lineage>
</organism>
<evidence type="ECO:0000313" key="2">
    <source>
        <dbReference type="Proteomes" id="UP000242329"/>
    </source>
</evidence>
<gene>
    <name evidence="1" type="ORF">SAMN02745221_00581</name>
</gene>
<evidence type="ECO:0000313" key="1">
    <source>
        <dbReference type="EMBL" id="SHG60843.1"/>
    </source>
</evidence>
<name>A0A1M5L8U8_9FIRM</name>
<dbReference type="STRING" id="1123382.SAMN02745221_00581"/>
<protein>
    <submittedName>
        <fullName evidence="1">Uncharacterized protein</fullName>
    </submittedName>
</protein>
<dbReference type="AlphaFoldDB" id="A0A1M5L8U8"/>
<dbReference type="OrthoDB" id="2083311at2"/>
<keyword evidence="2" id="KW-1185">Reference proteome</keyword>
<sequence length="158" mass="18859">MLPDFSLRELELLKLFQALGPAGQKECLEYIKYLLSKQYKRELNLAIFNNNLLQNLLRGLLHLVQKEDFDIMLAQKRMMQIKELYYAIFADIHNRYSELVEDLDTSEIVREFGQNNFSQVETAFISGDINRIRYEIIEFFQQYERLARKKDSRHVMAV</sequence>